<dbReference type="EMBL" id="OUNR01000017">
    <property type="protein sequence ID" value="SPP65699.1"/>
    <property type="molecule type" value="Genomic_DNA"/>
</dbReference>
<feature type="transmembrane region" description="Helical" evidence="1">
    <location>
        <begin position="43"/>
        <end position="64"/>
    </location>
</feature>
<dbReference type="InParanoid" id="A0A330L8W6"/>
<dbReference type="InterPro" id="IPR003675">
    <property type="entry name" value="Rce1/LyrA-like_dom"/>
</dbReference>
<gene>
    <name evidence="3" type="ORF">NITLEN_40172</name>
</gene>
<evidence type="ECO:0000256" key="1">
    <source>
        <dbReference type="SAM" id="Phobius"/>
    </source>
</evidence>
<feature type="domain" description="CAAX prenyl protease 2/Lysostaphin resistance protein A-like" evidence="2">
    <location>
        <begin position="125"/>
        <end position="223"/>
    </location>
</feature>
<sequence>MPTPEPSGQTTTVQAHERGAALALLPIAATLVFYSLPTSLQELTLLQFAPQILAYLALALWATYNRPALPLLGLYPRGLPAGLWWGVAIGLGLGGLNTIMILTAIPAMGFDITFLKDTPHARIPLALMLPWVIVGIALFVEINFRGFLLGRLAVLEAPLWQSPLIRRLSPLALITSAVAFSFDPFMVTTFQHLHWIAVWDGLVWGALRLKTNNLYIPIVAHAVEVMVMYSAVRMALG</sequence>
<dbReference type="Proteomes" id="UP000248168">
    <property type="component" value="Unassembled WGS sequence"/>
</dbReference>
<keyword evidence="4" id="KW-1185">Reference proteome</keyword>
<accession>A0A330L8W6</accession>
<evidence type="ECO:0000313" key="3">
    <source>
        <dbReference type="EMBL" id="SPP65699.1"/>
    </source>
</evidence>
<dbReference type="Pfam" id="PF02517">
    <property type="entry name" value="Rce1-like"/>
    <property type="match status" value="1"/>
</dbReference>
<protein>
    <recommendedName>
        <fullName evidence="2">CAAX prenyl protease 2/Lysostaphin resistance protein A-like domain-containing protein</fullName>
    </recommendedName>
</protein>
<feature type="transmembrane region" description="Helical" evidence="1">
    <location>
        <begin position="84"/>
        <end position="105"/>
    </location>
</feature>
<dbReference type="GO" id="GO:0004175">
    <property type="term" value="F:endopeptidase activity"/>
    <property type="evidence" value="ECO:0007669"/>
    <property type="project" value="UniProtKB-ARBA"/>
</dbReference>
<keyword evidence="1" id="KW-0812">Transmembrane</keyword>
<feature type="transmembrane region" description="Helical" evidence="1">
    <location>
        <begin position="20"/>
        <end position="36"/>
    </location>
</feature>
<reference evidence="4" key="1">
    <citation type="submission" date="2018-04" db="EMBL/GenBank/DDBJ databases">
        <authorList>
            <person name="Lucker S."/>
            <person name="Sakoula D."/>
        </authorList>
    </citation>
    <scope>NUCLEOTIDE SEQUENCE [LARGE SCALE GENOMIC DNA]</scope>
</reference>
<proteinExistence type="predicted"/>
<keyword evidence="1" id="KW-0472">Membrane</keyword>
<organism evidence="3 4">
    <name type="scientific">Nitrospira lenta</name>
    <dbReference type="NCBI Taxonomy" id="1436998"/>
    <lineage>
        <taxon>Bacteria</taxon>
        <taxon>Pseudomonadati</taxon>
        <taxon>Nitrospirota</taxon>
        <taxon>Nitrospiria</taxon>
        <taxon>Nitrospirales</taxon>
        <taxon>Nitrospiraceae</taxon>
        <taxon>Nitrospira</taxon>
    </lineage>
</organism>
<dbReference type="RefSeq" id="WP_121989947.1">
    <property type="nucleotide sequence ID" value="NZ_OUNR01000017.1"/>
</dbReference>
<dbReference type="OrthoDB" id="9787923at2"/>
<feature type="transmembrane region" description="Helical" evidence="1">
    <location>
        <begin position="125"/>
        <end position="144"/>
    </location>
</feature>
<feature type="transmembrane region" description="Helical" evidence="1">
    <location>
        <begin position="164"/>
        <end position="182"/>
    </location>
</feature>
<evidence type="ECO:0000259" key="2">
    <source>
        <dbReference type="Pfam" id="PF02517"/>
    </source>
</evidence>
<dbReference type="GO" id="GO:0080120">
    <property type="term" value="P:CAAX-box protein maturation"/>
    <property type="evidence" value="ECO:0007669"/>
    <property type="project" value="UniProtKB-ARBA"/>
</dbReference>
<evidence type="ECO:0000313" key="4">
    <source>
        <dbReference type="Proteomes" id="UP000248168"/>
    </source>
</evidence>
<feature type="transmembrane region" description="Helical" evidence="1">
    <location>
        <begin position="213"/>
        <end position="232"/>
    </location>
</feature>
<keyword evidence="1" id="KW-1133">Transmembrane helix</keyword>
<name>A0A330L8W6_9BACT</name>
<dbReference type="AlphaFoldDB" id="A0A330L8W6"/>